<evidence type="ECO:0000256" key="2">
    <source>
        <dbReference type="SAM" id="Phobius"/>
    </source>
</evidence>
<keyword evidence="2" id="KW-0472">Membrane</keyword>
<keyword evidence="2" id="KW-1133">Transmembrane helix</keyword>
<feature type="region of interest" description="Disordered" evidence="1">
    <location>
        <begin position="504"/>
        <end position="537"/>
    </location>
</feature>
<feature type="transmembrane region" description="Helical" evidence="2">
    <location>
        <begin position="53"/>
        <end position="70"/>
    </location>
</feature>
<gene>
    <name evidence="3" type="ORF">PCOR1329_LOCUS31843</name>
</gene>
<reference evidence="3" key="1">
    <citation type="submission" date="2023-10" db="EMBL/GenBank/DDBJ databases">
        <authorList>
            <person name="Chen Y."/>
            <person name="Shah S."/>
            <person name="Dougan E. K."/>
            <person name="Thang M."/>
            <person name="Chan C."/>
        </authorList>
    </citation>
    <scope>NUCLEOTIDE SEQUENCE [LARGE SCALE GENOMIC DNA]</scope>
</reference>
<keyword evidence="4" id="KW-1185">Reference proteome</keyword>
<feature type="transmembrane region" description="Helical" evidence="2">
    <location>
        <begin position="23"/>
        <end position="41"/>
    </location>
</feature>
<organism evidence="3 4">
    <name type="scientific">Prorocentrum cordatum</name>
    <dbReference type="NCBI Taxonomy" id="2364126"/>
    <lineage>
        <taxon>Eukaryota</taxon>
        <taxon>Sar</taxon>
        <taxon>Alveolata</taxon>
        <taxon>Dinophyceae</taxon>
        <taxon>Prorocentrales</taxon>
        <taxon>Prorocentraceae</taxon>
        <taxon>Prorocentrum</taxon>
    </lineage>
</organism>
<accession>A0ABN9SR53</accession>
<proteinExistence type="predicted"/>
<keyword evidence="2" id="KW-0812">Transmembrane</keyword>
<evidence type="ECO:0000256" key="1">
    <source>
        <dbReference type="SAM" id="MobiDB-lite"/>
    </source>
</evidence>
<feature type="compositionally biased region" description="Basic and acidic residues" evidence="1">
    <location>
        <begin position="512"/>
        <end position="526"/>
    </location>
</feature>
<dbReference type="EMBL" id="CAUYUJ010012669">
    <property type="protein sequence ID" value="CAK0834410.1"/>
    <property type="molecule type" value="Genomic_DNA"/>
</dbReference>
<sequence>MSQQIAAWGSDGCLRAPAWKQPWCCSAAVLVGVWTVLHVLMLQRRASSSAMGYWSVTVTLALLAGALACCQRQKRRRRAANFGKAAAVALQQPHHQPKVVVRASAKQAFDVQWSMTGRDLSASSFNRPAGNGTRGRFQRADVGSGDLFHLVEAEERPGHFVLRQLDSSGALKHQLTTHGQVRAISMDMLLYVGDGEYGTLILLNEEGEYGQTKTFPVVMTDPPTEIVRGIAGAAAGQKLEHFRRDYPSTSSSIVSRGASESCRHVRFKKEVSQKLGKDMTRLSPDSKAELWWTESDCAEFLQVRLEIGRAYRAASRNMGVNILEVSSVGAKGAEAYQAMVKLFPELKDESRRGLGLGRKKQRARNRDDYIAAVLREQSRQREEGETSDMAAEAIARAAMAVSGKDREYAHYLASTYYEQDKIDDCDWEPQQTSTRDPGSPVSGILKRSLSTNSICSHDSGELSGSPQEEIEALREDDEEAARTRLNTKGYGLSRDRLQACGLSATGHALSRGQRDRTCPAGRDHGESSAGESDGDLE</sequence>
<comment type="caution">
    <text evidence="3">The sequence shown here is derived from an EMBL/GenBank/DDBJ whole genome shotgun (WGS) entry which is preliminary data.</text>
</comment>
<evidence type="ECO:0000313" key="4">
    <source>
        <dbReference type="Proteomes" id="UP001189429"/>
    </source>
</evidence>
<evidence type="ECO:0000313" key="3">
    <source>
        <dbReference type="EMBL" id="CAK0834410.1"/>
    </source>
</evidence>
<name>A0ABN9SR53_9DINO</name>
<protein>
    <submittedName>
        <fullName evidence="3">Uncharacterized protein</fullName>
    </submittedName>
</protein>
<dbReference type="Proteomes" id="UP001189429">
    <property type="component" value="Unassembled WGS sequence"/>
</dbReference>